<dbReference type="Gene3D" id="3.40.50.300">
    <property type="entry name" value="P-loop containing nucleotide triphosphate hydrolases"/>
    <property type="match status" value="1"/>
</dbReference>
<dbReference type="PANTHER" id="PTHR13696:SF99">
    <property type="entry name" value="COBYRINIC ACID AC-DIAMIDE SYNTHASE"/>
    <property type="match status" value="1"/>
</dbReference>
<evidence type="ECO:0000313" key="5">
    <source>
        <dbReference type="Proteomes" id="UP000193811"/>
    </source>
</evidence>
<keyword evidence="5" id="KW-1185">Reference proteome</keyword>
<dbReference type="Proteomes" id="UP000182227">
    <property type="component" value="Unassembled WGS sequence"/>
</dbReference>
<reference evidence="2 4" key="1">
    <citation type="submission" date="2015-03" db="EMBL/GenBank/DDBJ databases">
        <authorList>
            <person name="Murphy D."/>
        </authorList>
    </citation>
    <scope>NUCLEOTIDE SEQUENCE [LARGE SCALE GENOMIC DNA]</scope>
    <source>
        <strain evidence="2 4">D16</strain>
    </source>
</reference>
<organism evidence="2 4">
    <name type="scientific">Mycolicibacterium conceptionense</name>
    <dbReference type="NCBI Taxonomy" id="451644"/>
    <lineage>
        <taxon>Bacteria</taxon>
        <taxon>Bacillati</taxon>
        <taxon>Actinomycetota</taxon>
        <taxon>Actinomycetes</taxon>
        <taxon>Mycobacteriales</taxon>
        <taxon>Mycobacteriaceae</taxon>
        <taxon>Mycolicibacterium</taxon>
    </lineage>
</organism>
<dbReference type="InterPro" id="IPR025669">
    <property type="entry name" value="AAA_dom"/>
</dbReference>
<dbReference type="RefSeq" id="WP_085142224.1">
    <property type="nucleotide sequence ID" value="NZ_LQOP01000029.1"/>
</dbReference>
<proteinExistence type="predicted"/>
<gene>
    <name evidence="2" type="primary">parA</name>
    <name evidence="3" type="ORF">AWB98_26750</name>
    <name evidence="2" type="ORF">BN970_06958</name>
</gene>
<dbReference type="AlphaFoldDB" id="A0A0U1E1R9"/>
<reference evidence="3 5" key="2">
    <citation type="submission" date="2016-01" db="EMBL/GenBank/DDBJ databases">
        <title>The new phylogeny of the genus Mycobacterium.</title>
        <authorList>
            <person name="Tarcisio F."/>
            <person name="Conor M."/>
            <person name="Antonella G."/>
            <person name="Elisabetta G."/>
            <person name="Giulia F.S."/>
            <person name="Sara T."/>
            <person name="Anna F."/>
            <person name="Clotilde B."/>
            <person name="Roberto B."/>
            <person name="Veronica D.S."/>
            <person name="Fabio R."/>
            <person name="Monica P."/>
            <person name="Olivier J."/>
            <person name="Enrico T."/>
            <person name="Nicola S."/>
        </authorList>
    </citation>
    <scope>NUCLEOTIDE SEQUENCE [LARGE SCALE GENOMIC DNA]</scope>
    <source>
        <strain evidence="3 5">CCUG 50187</strain>
    </source>
</reference>
<evidence type="ECO:0000259" key="1">
    <source>
        <dbReference type="Pfam" id="PF13614"/>
    </source>
</evidence>
<dbReference type="EMBL" id="LQOP01000029">
    <property type="protein sequence ID" value="ORV21660.1"/>
    <property type="molecule type" value="Genomic_DNA"/>
</dbReference>
<evidence type="ECO:0000313" key="2">
    <source>
        <dbReference type="EMBL" id="CQD25160.1"/>
    </source>
</evidence>
<dbReference type="GeneID" id="44299106"/>
<dbReference type="Pfam" id="PF13614">
    <property type="entry name" value="AAA_31"/>
    <property type="match status" value="1"/>
</dbReference>
<dbReference type="SUPFAM" id="SSF52540">
    <property type="entry name" value="P-loop containing nucleoside triphosphate hydrolases"/>
    <property type="match status" value="1"/>
</dbReference>
<dbReference type="EMBL" id="CTEF01000009">
    <property type="protein sequence ID" value="CQD25160.1"/>
    <property type="molecule type" value="Genomic_DNA"/>
</dbReference>
<dbReference type="InterPro" id="IPR050678">
    <property type="entry name" value="DNA_Partitioning_ATPase"/>
</dbReference>
<evidence type="ECO:0000313" key="4">
    <source>
        <dbReference type="Proteomes" id="UP000182227"/>
    </source>
</evidence>
<dbReference type="Proteomes" id="UP000193811">
    <property type="component" value="Unassembled WGS sequence"/>
</dbReference>
<sequence length="327" mass="35137">MTSSVAAWDESGPAEPAVDWRRLGKVYLFGNGKGGVGKTTCSTHAAALVASDGARTLLVDLNGQGNVATILGFANTEANDQGRNLFSAITAGAPLTPVRNVRPNLDVVPGGPFVKRITPVLSAEMGNPHTAKHVLMSLALALQEISDSYGLIIIDSPPENQTLLQLALCAARFVVVPMKTDALSRTGLRELAGDFRAMREHNPYLILLGCFVFASGTNATAIRKKTKENVARDLGQKAGEVMLTSFIRHSEAVGEQVPEYGRLAHELEKEIVNNPKHWELKKGTAANAPVVSTTTQLVAEDFAKLTKEILTRGSKMRAEMMEKGVWP</sequence>
<feature type="domain" description="AAA" evidence="1">
    <location>
        <begin position="25"/>
        <end position="201"/>
    </location>
</feature>
<protein>
    <submittedName>
        <fullName evidence="2">Chromosome partitioning protein ParA</fullName>
    </submittedName>
</protein>
<evidence type="ECO:0000313" key="3">
    <source>
        <dbReference type="EMBL" id="ORV21660.1"/>
    </source>
</evidence>
<dbReference type="InterPro" id="IPR027417">
    <property type="entry name" value="P-loop_NTPase"/>
</dbReference>
<dbReference type="CDD" id="cd02042">
    <property type="entry name" value="ParAB_family"/>
    <property type="match status" value="1"/>
</dbReference>
<dbReference type="PANTHER" id="PTHR13696">
    <property type="entry name" value="P-LOOP CONTAINING NUCLEOSIDE TRIPHOSPHATE HYDROLASE"/>
    <property type="match status" value="1"/>
</dbReference>
<name>A0A0U1E1R9_9MYCO</name>
<accession>A0A0U1E1R9</accession>